<comment type="caution">
    <text evidence="2">The sequence shown here is derived from an EMBL/GenBank/DDBJ whole genome shotgun (WGS) entry which is preliminary data.</text>
</comment>
<keyword evidence="1" id="KW-0812">Transmembrane</keyword>
<dbReference type="InterPro" id="IPR012337">
    <property type="entry name" value="RNaseH-like_sf"/>
</dbReference>
<organism evidence="2 3">
    <name type="scientific">Mucuna pruriens</name>
    <name type="common">Velvet bean</name>
    <name type="synonym">Dolichos pruriens</name>
    <dbReference type="NCBI Taxonomy" id="157652"/>
    <lineage>
        <taxon>Eukaryota</taxon>
        <taxon>Viridiplantae</taxon>
        <taxon>Streptophyta</taxon>
        <taxon>Embryophyta</taxon>
        <taxon>Tracheophyta</taxon>
        <taxon>Spermatophyta</taxon>
        <taxon>Magnoliopsida</taxon>
        <taxon>eudicotyledons</taxon>
        <taxon>Gunneridae</taxon>
        <taxon>Pentapetalae</taxon>
        <taxon>rosids</taxon>
        <taxon>fabids</taxon>
        <taxon>Fabales</taxon>
        <taxon>Fabaceae</taxon>
        <taxon>Papilionoideae</taxon>
        <taxon>50 kb inversion clade</taxon>
        <taxon>NPAAA clade</taxon>
        <taxon>indigoferoid/millettioid clade</taxon>
        <taxon>Phaseoleae</taxon>
        <taxon>Mucuna</taxon>
    </lineage>
</organism>
<name>A0A371FZJ9_MUCPR</name>
<dbReference type="GO" id="GO:0003676">
    <property type="term" value="F:nucleic acid binding"/>
    <property type="evidence" value="ECO:0007669"/>
    <property type="project" value="InterPro"/>
</dbReference>
<dbReference type="Proteomes" id="UP000257109">
    <property type="component" value="Unassembled WGS sequence"/>
</dbReference>
<sequence>MFCGAKGFMIEESLYIFLIINEYFSSFAYLVDLYVMWHDRLRHINFSYDIQIYIYPIKHKNKAFDMFLTYKVEVENQLNMTIKRIKSNKGGGYILFNNFCENERIIHEVTLPYSLESNGVHERKNIKKMINVMLVSSSTFNNLLGEGMLTTCFLKNRIPRKRIKKTPYDLWKNNQPNLLFFESWANNETLSKNPRMISRQLIETLNEIIYEDLRESKNMKKTHVLKMIFTPT</sequence>
<evidence type="ECO:0000313" key="2">
    <source>
        <dbReference type="EMBL" id="RDX83701.1"/>
    </source>
</evidence>
<keyword evidence="1" id="KW-0472">Membrane</keyword>
<gene>
    <name evidence="2" type="ORF">CR513_35354</name>
</gene>
<dbReference type="STRING" id="157652.A0A371FZJ9"/>
<proteinExistence type="predicted"/>
<evidence type="ECO:0008006" key="4">
    <source>
        <dbReference type="Google" id="ProtNLM"/>
    </source>
</evidence>
<keyword evidence="3" id="KW-1185">Reference proteome</keyword>
<evidence type="ECO:0000313" key="3">
    <source>
        <dbReference type="Proteomes" id="UP000257109"/>
    </source>
</evidence>
<feature type="non-terminal residue" evidence="2">
    <location>
        <position position="1"/>
    </location>
</feature>
<dbReference type="OrthoDB" id="1935865at2759"/>
<dbReference type="Gene3D" id="3.30.420.10">
    <property type="entry name" value="Ribonuclease H-like superfamily/Ribonuclease H"/>
    <property type="match status" value="1"/>
</dbReference>
<dbReference type="AlphaFoldDB" id="A0A371FZJ9"/>
<dbReference type="InterPro" id="IPR039537">
    <property type="entry name" value="Retrotran_Ty1/copia-like"/>
</dbReference>
<dbReference type="SUPFAM" id="SSF53098">
    <property type="entry name" value="Ribonuclease H-like"/>
    <property type="match status" value="1"/>
</dbReference>
<dbReference type="InterPro" id="IPR036397">
    <property type="entry name" value="RNaseH_sf"/>
</dbReference>
<feature type="transmembrane region" description="Helical" evidence="1">
    <location>
        <begin position="14"/>
        <end position="37"/>
    </location>
</feature>
<dbReference type="EMBL" id="QJKJ01007278">
    <property type="protein sequence ID" value="RDX83701.1"/>
    <property type="molecule type" value="Genomic_DNA"/>
</dbReference>
<reference evidence="2" key="1">
    <citation type="submission" date="2018-05" db="EMBL/GenBank/DDBJ databases">
        <title>Draft genome of Mucuna pruriens seed.</title>
        <authorList>
            <person name="Nnadi N.E."/>
            <person name="Vos R."/>
            <person name="Hasami M.H."/>
            <person name="Devisetty U.K."/>
            <person name="Aguiy J.C."/>
        </authorList>
    </citation>
    <scope>NUCLEOTIDE SEQUENCE [LARGE SCALE GENOMIC DNA]</scope>
    <source>
        <strain evidence="2">JCA_2017</strain>
    </source>
</reference>
<accession>A0A371FZJ9</accession>
<protein>
    <recommendedName>
        <fullName evidence="4">Integrase catalytic domain-containing protein</fullName>
    </recommendedName>
</protein>
<keyword evidence="1" id="KW-1133">Transmembrane helix</keyword>
<dbReference type="PANTHER" id="PTHR42648:SF20">
    <property type="entry name" value="RNA-DIRECTED DNA POLYMERASE"/>
    <property type="match status" value="1"/>
</dbReference>
<dbReference type="PANTHER" id="PTHR42648">
    <property type="entry name" value="TRANSPOSASE, PUTATIVE-RELATED"/>
    <property type="match status" value="1"/>
</dbReference>
<evidence type="ECO:0000256" key="1">
    <source>
        <dbReference type="SAM" id="Phobius"/>
    </source>
</evidence>